<keyword evidence="6" id="KW-0175">Coiled coil</keyword>
<dbReference type="SMART" id="SM00980">
    <property type="entry name" value="THAP"/>
    <property type="match status" value="1"/>
</dbReference>
<feature type="domain" description="THAP-type" evidence="7">
    <location>
        <begin position="1"/>
        <end position="85"/>
    </location>
</feature>
<evidence type="ECO:0000259" key="7">
    <source>
        <dbReference type="PROSITE" id="PS50950"/>
    </source>
</evidence>
<dbReference type="InterPro" id="IPR006612">
    <property type="entry name" value="THAP_Znf"/>
</dbReference>
<evidence type="ECO:0000256" key="4">
    <source>
        <dbReference type="ARBA" id="ARBA00023125"/>
    </source>
</evidence>
<keyword evidence="8" id="KW-1185">Reference proteome</keyword>
<organism evidence="8 9">
    <name type="scientific">Drosophila albomicans</name>
    <name type="common">Fruit fly</name>
    <dbReference type="NCBI Taxonomy" id="7291"/>
    <lineage>
        <taxon>Eukaryota</taxon>
        <taxon>Metazoa</taxon>
        <taxon>Ecdysozoa</taxon>
        <taxon>Arthropoda</taxon>
        <taxon>Hexapoda</taxon>
        <taxon>Insecta</taxon>
        <taxon>Pterygota</taxon>
        <taxon>Neoptera</taxon>
        <taxon>Endopterygota</taxon>
        <taxon>Diptera</taxon>
        <taxon>Brachycera</taxon>
        <taxon>Muscomorpha</taxon>
        <taxon>Ephydroidea</taxon>
        <taxon>Drosophilidae</taxon>
        <taxon>Drosophila</taxon>
    </lineage>
</organism>
<evidence type="ECO:0000256" key="2">
    <source>
        <dbReference type="ARBA" id="ARBA00022771"/>
    </source>
</evidence>
<evidence type="ECO:0000313" key="9">
    <source>
        <dbReference type="RefSeq" id="XP_034107764.1"/>
    </source>
</evidence>
<dbReference type="SMART" id="SM00692">
    <property type="entry name" value="DM3"/>
    <property type="match status" value="1"/>
</dbReference>
<evidence type="ECO:0000256" key="6">
    <source>
        <dbReference type="SAM" id="Coils"/>
    </source>
</evidence>
<evidence type="ECO:0000256" key="3">
    <source>
        <dbReference type="ARBA" id="ARBA00022833"/>
    </source>
</evidence>
<sequence length="300" mass="35227">MFCAVEGCSNRKSKSRYFLFPKDAKMRQRWVEFCRRTDKINTKLEKICVQHFVESDFERDLPYELGVYNKPRPLKLKPESVPSVSNNEEDFDFEYEELEGGDDKQEKSLAQRKRIVDALLTEYEEKQTNESLEQDEEITDDQPTEEVVQVVVDADAYLTALERENILLRRENFKMSLANKKDAAEKQKLMQQLEASNARYNNLFTQLEKVFSRPQIHKLQSGKRIMWPKQDLRDAFTLYAASPTVYSMLLQKNYPLPSTRALSQMNNSETKVTQDSFEFEEGSELIEIIDITQLDHNYIN</sequence>
<protein>
    <submittedName>
        <fullName evidence="9">52 kDa repressor of the inhibitor of the protein kinase-like</fullName>
    </submittedName>
</protein>
<proteinExistence type="predicted"/>
<dbReference type="GO" id="GO:0008270">
    <property type="term" value="F:zinc ion binding"/>
    <property type="evidence" value="ECO:0007669"/>
    <property type="project" value="UniProtKB-KW"/>
</dbReference>
<dbReference type="AlphaFoldDB" id="A0A6P8X379"/>
<dbReference type="RefSeq" id="XP_034107764.1">
    <property type="nucleotide sequence ID" value="XM_034251873.2"/>
</dbReference>
<dbReference type="GO" id="GO:0003677">
    <property type="term" value="F:DNA binding"/>
    <property type="evidence" value="ECO:0007669"/>
    <property type="project" value="UniProtKB-UniRule"/>
</dbReference>
<keyword evidence="3" id="KW-0862">Zinc</keyword>
<evidence type="ECO:0000256" key="5">
    <source>
        <dbReference type="PROSITE-ProRule" id="PRU00309"/>
    </source>
</evidence>
<dbReference type="InterPro" id="IPR038441">
    <property type="entry name" value="THAP_Znf_sf"/>
</dbReference>
<name>A0A6P8X379_DROAB</name>
<dbReference type="PROSITE" id="PS50950">
    <property type="entry name" value="ZF_THAP"/>
    <property type="match status" value="1"/>
</dbReference>
<dbReference type="Proteomes" id="UP000515160">
    <property type="component" value="Chromosome 3"/>
</dbReference>
<keyword evidence="4 5" id="KW-0238">DNA-binding</keyword>
<gene>
    <name evidence="9" type="primary">LOC117570327</name>
</gene>
<keyword evidence="2 5" id="KW-0863">Zinc-finger</keyword>
<feature type="coiled-coil region" evidence="6">
    <location>
        <begin position="183"/>
        <end position="210"/>
    </location>
</feature>
<dbReference type="OrthoDB" id="7331812at2759"/>
<evidence type="ECO:0000313" key="8">
    <source>
        <dbReference type="Proteomes" id="UP000515160"/>
    </source>
</evidence>
<evidence type="ECO:0000256" key="1">
    <source>
        <dbReference type="ARBA" id="ARBA00022723"/>
    </source>
</evidence>
<accession>A0A6P8X379</accession>
<dbReference type="GeneID" id="117570327"/>
<dbReference type="Gene3D" id="6.20.210.20">
    <property type="entry name" value="THAP domain"/>
    <property type="match status" value="1"/>
</dbReference>
<reference evidence="9" key="1">
    <citation type="submission" date="2025-08" db="UniProtKB">
        <authorList>
            <consortium name="RefSeq"/>
        </authorList>
    </citation>
    <scope>IDENTIFICATION</scope>
    <source>
        <strain evidence="9">15112-1751.03</strain>
        <tissue evidence="9">Whole Adult</tissue>
    </source>
</reference>
<dbReference type="PANTHER" id="PTHR46927:SF3">
    <property type="entry name" value="THAP-TYPE DOMAIN-CONTAINING PROTEIN"/>
    <property type="match status" value="1"/>
</dbReference>
<dbReference type="Pfam" id="PF05485">
    <property type="entry name" value="THAP"/>
    <property type="match status" value="1"/>
</dbReference>
<keyword evidence="1" id="KW-0479">Metal-binding</keyword>
<dbReference type="SUPFAM" id="SSF57716">
    <property type="entry name" value="Glucocorticoid receptor-like (DNA-binding domain)"/>
    <property type="match status" value="1"/>
</dbReference>
<dbReference type="PANTHER" id="PTHR46927">
    <property type="entry name" value="AGAP005574-PA"/>
    <property type="match status" value="1"/>
</dbReference>
<dbReference type="InterPro" id="IPR052224">
    <property type="entry name" value="THAP_domain_protein"/>
</dbReference>